<dbReference type="InterPro" id="IPR000644">
    <property type="entry name" value="CBS_dom"/>
</dbReference>
<dbReference type="SUPFAM" id="SSF54631">
    <property type="entry name" value="CBS-domain pair"/>
    <property type="match status" value="1"/>
</dbReference>
<evidence type="ECO:0000256" key="2">
    <source>
        <dbReference type="ARBA" id="ARBA00005125"/>
    </source>
</evidence>
<dbReference type="Gene3D" id="3.40.640.10">
    <property type="entry name" value="Type I PLP-dependent aspartate aminotransferase-like (Major domain)"/>
    <property type="match status" value="1"/>
</dbReference>
<sequence>MEFVVMENEFSALIVATNVTLRDVLAALDRNGKGVVFLIDCDQVMRGLLTDSDVRRALLHGASICDPAEQYMNRNYIFGTLPKEKTENIALLDEKICSLPILDAAGHVVDILRLADLWRLPVMEPVLKGKEVEYVLDCLATNWISSQGKYVERFEESFGMYLGLEHALSVSNGTAALHLALAALGVGPGDEVIIPDLTFIAPASMTVLCGAKPVFVDVCRTTWTMDPCLVEACITTRTKAVIPVHLYGHPCDMDPIMEVARRYGLYVIEDCAEALGAEYKGRMVGSIGDIGVFSFFANKVITTGEGGMVTTGSAELYNKMRLLRDHGMTREKRYWHLVTGFNYRLTNLQAAIGLAQLEKINVFMQHREIVVKRYAEQLQDIQGIHLPPQEIWAKNIYWLYSILIDQEQSGLCRDTLMRHLAVHGIDTRPLFYPLHQQPPFSDQVDSHFPNADWLSASGLSLPTSNNIRLDDVDKVCSVIRSVMKNKSIFRNYDIRQDSIETKETVFC</sequence>
<dbReference type="InterPro" id="IPR000653">
    <property type="entry name" value="DegT/StrS_aminotransferase"/>
</dbReference>
<dbReference type="EC" id="2.6.1.102" evidence="8"/>
<evidence type="ECO:0000256" key="7">
    <source>
        <dbReference type="ARBA" id="ARBA00051587"/>
    </source>
</evidence>
<evidence type="ECO:0000313" key="14">
    <source>
        <dbReference type="Proteomes" id="UP000002420"/>
    </source>
</evidence>
<protein>
    <recommendedName>
        <fullName evidence="9">GDP-perosamine synthase</fullName>
        <ecNumber evidence="8">2.6.1.102</ecNumber>
    </recommendedName>
</protein>
<dbReference type="GO" id="GO:0030170">
    <property type="term" value="F:pyridoxal phosphate binding"/>
    <property type="evidence" value="ECO:0007669"/>
    <property type="project" value="TreeGrafter"/>
</dbReference>
<evidence type="ECO:0000256" key="9">
    <source>
        <dbReference type="ARBA" id="ARBA00074221"/>
    </source>
</evidence>
<keyword evidence="5 11" id="KW-0663">Pyridoxal phosphate</keyword>
<dbReference type="STRING" id="398767.Glov_3402"/>
<dbReference type="KEGG" id="glo:Glov_3402"/>
<comment type="pathway">
    <text evidence="2">Bacterial outer membrane biogenesis; LPS O-antigen biosynthesis.</text>
</comment>
<proteinExistence type="inferred from homology"/>
<keyword evidence="4 13" id="KW-0808">Transferase</keyword>
<name>B3E204_TRIL1</name>
<dbReference type="GO" id="GO:0000271">
    <property type="term" value="P:polysaccharide biosynthetic process"/>
    <property type="evidence" value="ECO:0007669"/>
    <property type="project" value="TreeGrafter"/>
</dbReference>
<dbReference type="PANTHER" id="PTHR30244:SF34">
    <property type="entry name" value="DTDP-4-AMINO-4,6-DIDEOXYGALACTOSE TRANSAMINASE"/>
    <property type="match status" value="1"/>
</dbReference>
<dbReference type="InterPro" id="IPR015421">
    <property type="entry name" value="PyrdxlP-dep_Trfase_major"/>
</dbReference>
<evidence type="ECO:0000256" key="8">
    <source>
        <dbReference type="ARBA" id="ARBA00066317"/>
    </source>
</evidence>
<evidence type="ECO:0000256" key="1">
    <source>
        <dbReference type="ARBA" id="ARBA00001933"/>
    </source>
</evidence>
<dbReference type="GO" id="GO:0102933">
    <property type="term" value="F:GDP-4-dehydro-6-deoxy-D-mannose-4-aminotransferase activity"/>
    <property type="evidence" value="ECO:0007669"/>
    <property type="project" value="UniProtKB-EC"/>
</dbReference>
<accession>B3E204</accession>
<keyword evidence="10" id="KW-0129">CBS domain</keyword>
<evidence type="ECO:0000256" key="3">
    <source>
        <dbReference type="ARBA" id="ARBA00022576"/>
    </source>
</evidence>
<evidence type="ECO:0000256" key="4">
    <source>
        <dbReference type="ARBA" id="ARBA00022679"/>
    </source>
</evidence>
<organism evidence="13 14">
    <name type="scientific">Trichlorobacter lovleyi (strain ATCC BAA-1151 / DSM 17278 / SZ)</name>
    <name type="common">Geobacter lovleyi</name>
    <dbReference type="NCBI Taxonomy" id="398767"/>
    <lineage>
        <taxon>Bacteria</taxon>
        <taxon>Pseudomonadati</taxon>
        <taxon>Thermodesulfobacteriota</taxon>
        <taxon>Desulfuromonadia</taxon>
        <taxon>Geobacterales</taxon>
        <taxon>Geobacteraceae</taxon>
        <taxon>Trichlorobacter</taxon>
    </lineage>
</organism>
<dbReference type="PANTHER" id="PTHR30244">
    <property type="entry name" value="TRANSAMINASE"/>
    <property type="match status" value="1"/>
</dbReference>
<dbReference type="EMBL" id="CP001089">
    <property type="protein sequence ID" value="ACD97107.1"/>
    <property type="molecule type" value="Genomic_DNA"/>
</dbReference>
<dbReference type="InterPro" id="IPR046342">
    <property type="entry name" value="CBS_dom_sf"/>
</dbReference>
<comment type="similarity">
    <text evidence="6 11">Belongs to the DegT/DnrJ/EryC1 family.</text>
</comment>
<dbReference type="PROSITE" id="PS51371">
    <property type="entry name" value="CBS"/>
    <property type="match status" value="1"/>
</dbReference>
<reference evidence="13 14" key="1">
    <citation type="submission" date="2008-05" db="EMBL/GenBank/DDBJ databases">
        <title>Complete sequence of chromosome of Geobacter lovleyi SZ.</title>
        <authorList>
            <consortium name="US DOE Joint Genome Institute"/>
            <person name="Lucas S."/>
            <person name="Copeland A."/>
            <person name="Lapidus A."/>
            <person name="Glavina del Rio T."/>
            <person name="Dalin E."/>
            <person name="Tice H."/>
            <person name="Bruce D."/>
            <person name="Goodwin L."/>
            <person name="Pitluck S."/>
            <person name="Chertkov O."/>
            <person name="Meincke L."/>
            <person name="Brettin T."/>
            <person name="Detter J.C."/>
            <person name="Han C."/>
            <person name="Tapia R."/>
            <person name="Kuske C.R."/>
            <person name="Schmutz J."/>
            <person name="Larimer F."/>
            <person name="Land M."/>
            <person name="Hauser L."/>
            <person name="Kyrpides N."/>
            <person name="Mikhailova N."/>
            <person name="Sung Y."/>
            <person name="Fletcher K.E."/>
            <person name="Ritalahti K.M."/>
            <person name="Loeffler F.E."/>
            <person name="Richardson P."/>
        </authorList>
    </citation>
    <scope>NUCLEOTIDE SEQUENCE [LARGE SCALE GENOMIC DNA]</scope>
    <source>
        <strain evidence="14">ATCC BAA-1151 / DSM 17278 / SZ</strain>
    </source>
</reference>
<dbReference type="eggNOG" id="COG0399">
    <property type="taxonomic scope" value="Bacteria"/>
</dbReference>
<dbReference type="SUPFAM" id="SSF53383">
    <property type="entry name" value="PLP-dependent transferases"/>
    <property type="match status" value="1"/>
</dbReference>
<dbReference type="HOGENOM" id="CLU_033332_2_3_7"/>
<evidence type="ECO:0000256" key="11">
    <source>
        <dbReference type="RuleBase" id="RU004508"/>
    </source>
</evidence>
<gene>
    <name evidence="13" type="ordered locus">Glov_3402</name>
</gene>
<comment type="cofactor">
    <cofactor evidence="1">
        <name>pyridoxal 5'-phosphate</name>
        <dbReference type="ChEBI" id="CHEBI:597326"/>
    </cofactor>
</comment>
<evidence type="ECO:0000256" key="10">
    <source>
        <dbReference type="PROSITE-ProRule" id="PRU00703"/>
    </source>
</evidence>
<dbReference type="Pfam" id="PF01041">
    <property type="entry name" value="DegT_DnrJ_EryC1"/>
    <property type="match status" value="1"/>
</dbReference>
<evidence type="ECO:0000259" key="12">
    <source>
        <dbReference type="PROSITE" id="PS51371"/>
    </source>
</evidence>
<dbReference type="Gene3D" id="3.10.580.10">
    <property type="entry name" value="CBS-domain"/>
    <property type="match status" value="1"/>
</dbReference>
<dbReference type="InterPro" id="IPR015422">
    <property type="entry name" value="PyrdxlP-dep_Trfase_small"/>
</dbReference>
<evidence type="ECO:0000256" key="5">
    <source>
        <dbReference type="ARBA" id="ARBA00022898"/>
    </source>
</evidence>
<dbReference type="AlphaFoldDB" id="B3E204"/>
<comment type="catalytic activity">
    <reaction evidence="7">
        <text>GDP-alpha-D-perosamine + 2-oxoglutarate = GDP-4-dehydro-alpha-D-rhamnose + L-glutamate</text>
        <dbReference type="Rhea" id="RHEA:36779"/>
        <dbReference type="ChEBI" id="CHEBI:16810"/>
        <dbReference type="ChEBI" id="CHEBI:29985"/>
        <dbReference type="ChEBI" id="CHEBI:57964"/>
        <dbReference type="ChEBI" id="CHEBI:73996"/>
        <dbReference type="EC" id="2.6.1.102"/>
    </reaction>
</comment>
<evidence type="ECO:0000256" key="6">
    <source>
        <dbReference type="ARBA" id="ARBA00037999"/>
    </source>
</evidence>
<dbReference type="CDD" id="cd00616">
    <property type="entry name" value="AHBA_syn"/>
    <property type="match status" value="1"/>
</dbReference>
<feature type="domain" description="CBS" evidence="12">
    <location>
        <begin position="6"/>
        <end position="64"/>
    </location>
</feature>
<evidence type="ECO:0000313" key="13">
    <source>
        <dbReference type="EMBL" id="ACD97107.1"/>
    </source>
</evidence>
<dbReference type="FunFam" id="3.40.640.10:FF:000090">
    <property type="entry name" value="Pyridoxal phosphate-dependent aminotransferase"/>
    <property type="match status" value="1"/>
</dbReference>
<dbReference type="InterPro" id="IPR015424">
    <property type="entry name" value="PyrdxlP-dep_Trfase"/>
</dbReference>
<keyword evidence="3 13" id="KW-0032">Aminotransferase</keyword>
<keyword evidence="14" id="KW-1185">Reference proteome</keyword>
<dbReference type="Proteomes" id="UP000002420">
    <property type="component" value="Chromosome"/>
</dbReference>
<dbReference type="Gene3D" id="3.90.1150.10">
    <property type="entry name" value="Aspartate Aminotransferase, domain 1"/>
    <property type="match status" value="1"/>
</dbReference>